<dbReference type="EMBL" id="JAESHT010000034">
    <property type="protein sequence ID" value="MBL3675620.1"/>
    <property type="molecule type" value="Genomic_DNA"/>
</dbReference>
<sequence>MRTVRKGFAGTLAINDNTGLIISRPDLQAGLSPVIEAGTAPVAYLNEYLAAFDVSCAFCAKHTPHKHGYTVKMEDGRIALCGDICASRFFGSDRALALSHDLGKRMQQASLRQAMAQAKARAPSVLRSLPKTLLDFEEAALEAVCRVGRETSHLSLRHQPIPGIDALKFASVMAPRRLAKAKGALEKLQKLNLDGDDAVLGTVLADFGVLETQLEIGLRFISHAATLFTRENFSRVNEFCRYQQGTVDRFSMVVGFEGEHCLHQFPRDGRQPIHVHLGKLPSIPSFEQIRLALRGVDEQSSNG</sequence>
<name>A0ABS1SA59_9RHOB</name>
<gene>
    <name evidence="1" type="ORF">JL111_19305</name>
</gene>
<evidence type="ECO:0000313" key="2">
    <source>
        <dbReference type="Proteomes" id="UP000644749"/>
    </source>
</evidence>
<comment type="caution">
    <text evidence="1">The sequence shown here is derived from an EMBL/GenBank/DDBJ whole genome shotgun (WGS) entry which is preliminary data.</text>
</comment>
<evidence type="ECO:0000313" key="1">
    <source>
        <dbReference type="EMBL" id="MBL3675620.1"/>
    </source>
</evidence>
<reference evidence="1 2" key="1">
    <citation type="submission" date="2021-01" db="EMBL/GenBank/DDBJ databases">
        <title>011410 draft genome.</title>
        <authorList>
            <person name="Lang L."/>
        </authorList>
    </citation>
    <scope>NUCLEOTIDE SEQUENCE [LARGE SCALE GENOMIC DNA]</scope>
    <source>
        <strain evidence="1 2">KCTC 42845</strain>
    </source>
</reference>
<keyword evidence="2" id="KW-1185">Reference proteome</keyword>
<accession>A0ABS1SA59</accession>
<dbReference type="RefSeq" id="WP_191312913.1">
    <property type="nucleotide sequence ID" value="NZ_BNCL01000035.1"/>
</dbReference>
<proteinExistence type="predicted"/>
<organism evidence="1 2">
    <name type="scientific">Paracoccus aerius</name>
    <dbReference type="NCBI Taxonomy" id="1915382"/>
    <lineage>
        <taxon>Bacteria</taxon>
        <taxon>Pseudomonadati</taxon>
        <taxon>Pseudomonadota</taxon>
        <taxon>Alphaproteobacteria</taxon>
        <taxon>Rhodobacterales</taxon>
        <taxon>Paracoccaceae</taxon>
        <taxon>Paracoccus</taxon>
    </lineage>
</organism>
<dbReference type="Proteomes" id="UP000644749">
    <property type="component" value="Unassembled WGS sequence"/>
</dbReference>
<protein>
    <submittedName>
        <fullName evidence="1">Uncharacterized protein</fullName>
    </submittedName>
</protein>